<sequence length="173" mass="19821">MTDIERSTAPFPFEQQTKHQQKEYCASAHLMKLQAQKMQALQNIGVEDDNDDFFLLSPEQLGREGRHYFFSPKSENDLFLMDVTDKPSETEIAERRQIKNEDEKAVCLTPLRDHLPSSLSPPPPPAPRMARHHRSKDLSFPAFISLPRNREPFTLSINESKHPTQNVVIGRAA</sequence>
<protein>
    <submittedName>
        <fullName evidence="2">Uncharacterized protein</fullName>
    </submittedName>
</protein>
<dbReference type="AlphaFoldDB" id="A0A7S2H698"/>
<proteinExistence type="predicted"/>
<dbReference type="EMBL" id="HBGV01006241">
    <property type="protein sequence ID" value="CAD9481695.1"/>
    <property type="molecule type" value="Transcribed_RNA"/>
</dbReference>
<feature type="region of interest" description="Disordered" evidence="1">
    <location>
        <begin position="1"/>
        <end position="20"/>
    </location>
</feature>
<accession>A0A7S2H698</accession>
<evidence type="ECO:0000256" key="1">
    <source>
        <dbReference type="SAM" id="MobiDB-lite"/>
    </source>
</evidence>
<feature type="region of interest" description="Disordered" evidence="1">
    <location>
        <begin position="111"/>
        <end position="134"/>
    </location>
</feature>
<reference evidence="2" key="1">
    <citation type="submission" date="2021-01" db="EMBL/GenBank/DDBJ databases">
        <authorList>
            <person name="Corre E."/>
            <person name="Pelletier E."/>
            <person name="Niang G."/>
            <person name="Scheremetjew M."/>
            <person name="Finn R."/>
            <person name="Kale V."/>
            <person name="Holt S."/>
            <person name="Cochrane G."/>
            <person name="Meng A."/>
            <person name="Brown T."/>
            <person name="Cohen L."/>
        </authorList>
    </citation>
    <scope>NUCLEOTIDE SEQUENCE</scope>
    <source>
        <strain evidence="2">CCMP826</strain>
    </source>
</reference>
<name>A0A7S2H698_9STRA</name>
<gene>
    <name evidence="2" type="ORF">HTAM1171_LOCUS3781</name>
</gene>
<organism evidence="2">
    <name type="scientific">Helicotheca tamesis</name>
    <dbReference type="NCBI Taxonomy" id="374047"/>
    <lineage>
        <taxon>Eukaryota</taxon>
        <taxon>Sar</taxon>
        <taxon>Stramenopiles</taxon>
        <taxon>Ochrophyta</taxon>
        <taxon>Bacillariophyta</taxon>
        <taxon>Mediophyceae</taxon>
        <taxon>Lithodesmiophycidae</taxon>
        <taxon>Lithodesmiales</taxon>
        <taxon>Lithodesmiaceae</taxon>
        <taxon>Helicotheca</taxon>
    </lineage>
</organism>
<evidence type="ECO:0000313" key="2">
    <source>
        <dbReference type="EMBL" id="CAD9481695.1"/>
    </source>
</evidence>